<dbReference type="EMBL" id="GGEC01081757">
    <property type="protein sequence ID" value="MBX62241.1"/>
    <property type="molecule type" value="Transcribed_RNA"/>
</dbReference>
<evidence type="ECO:0000313" key="1">
    <source>
        <dbReference type="EMBL" id="MBX62241.1"/>
    </source>
</evidence>
<reference evidence="1" key="1">
    <citation type="submission" date="2018-02" db="EMBL/GenBank/DDBJ databases">
        <title>Rhizophora mucronata_Transcriptome.</title>
        <authorList>
            <person name="Meera S.P."/>
            <person name="Sreeshan A."/>
            <person name="Augustine A."/>
        </authorList>
    </citation>
    <scope>NUCLEOTIDE SEQUENCE</scope>
    <source>
        <tissue evidence="1">Leaf</tissue>
    </source>
</reference>
<proteinExistence type="predicted"/>
<dbReference type="AlphaFoldDB" id="A0A2P2Q5K4"/>
<accession>A0A2P2Q5K4</accession>
<organism evidence="1">
    <name type="scientific">Rhizophora mucronata</name>
    <name type="common">Asiatic mangrove</name>
    <dbReference type="NCBI Taxonomy" id="61149"/>
    <lineage>
        <taxon>Eukaryota</taxon>
        <taxon>Viridiplantae</taxon>
        <taxon>Streptophyta</taxon>
        <taxon>Embryophyta</taxon>
        <taxon>Tracheophyta</taxon>
        <taxon>Spermatophyta</taxon>
        <taxon>Magnoliopsida</taxon>
        <taxon>eudicotyledons</taxon>
        <taxon>Gunneridae</taxon>
        <taxon>Pentapetalae</taxon>
        <taxon>rosids</taxon>
        <taxon>fabids</taxon>
        <taxon>Malpighiales</taxon>
        <taxon>Rhizophoraceae</taxon>
        <taxon>Rhizophora</taxon>
    </lineage>
</organism>
<sequence length="72" mass="8298">MSQKYVNQHDPQERFSPAKERIKQLVNLHILLPKTIKGAVRINAPHQNQVVLRGMMLRTLVGPCMICISYLM</sequence>
<protein>
    <submittedName>
        <fullName evidence="1">Zeta class glutathione S-transferase protein</fullName>
    </submittedName>
</protein>
<name>A0A2P2Q5K4_RHIMU</name>
<dbReference type="GO" id="GO:0016740">
    <property type="term" value="F:transferase activity"/>
    <property type="evidence" value="ECO:0007669"/>
    <property type="project" value="UniProtKB-KW"/>
</dbReference>
<keyword evidence="1" id="KW-0808">Transferase</keyword>